<dbReference type="EMBL" id="CM023489">
    <property type="protein sequence ID" value="KAH6922024.1"/>
    <property type="molecule type" value="Genomic_DNA"/>
</dbReference>
<reference evidence="1" key="1">
    <citation type="submission" date="2020-05" db="EMBL/GenBank/DDBJ databases">
        <title>Large-scale comparative analyses of tick genomes elucidate their genetic diversity and vector capacities.</title>
        <authorList>
            <person name="Jia N."/>
            <person name="Wang J."/>
            <person name="Shi W."/>
            <person name="Du L."/>
            <person name="Sun Y."/>
            <person name="Zhan W."/>
            <person name="Jiang J."/>
            <person name="Wang Q."/>
            <person name="Zhang B."/>
            <person name="Ji P."/>
            <person name="Sakyi L.B."/>
            <person name="Cui X."/>
            <person name="Yuan T."/>
            <person name="Jiang B."/>
            <person name="Yang W."/>
            <person name="Lam T.T.-Y."/>
            <person name="Chang Q."/>
            <person name="Ding S."/>
            <person name="Wang X."/>
            <person name="Zhu J."/>
            <person name="Ruan X."/>
            <person name="Zhao L."/>
            <person name="Wei J."/>
            <person name="Que T."/>
            <person name="Du C."/>
            <person name="Cheng J."/>
            <person name="Dai P."/>
            <person name="Han X."/>
            <person name="Huang E."/>
            <person name="Gao Y."/>
            <person name="Liu J."/>
            <person name="Shao H."/>
            <person name="Ye R."/>
            <person name="Li L."/>
            <person name="Wei W."/>
            <person name="Wang X."/>
            <person name="Wang C."/>
            <person name="Yang T."/>
            <person name="Huo Q."/>
            <person name="Li W."/>
            <person name="Guo W."/>
            <person name="Chen H."/>
            <person name="Zhou L."/>
            <person name="Ni X."/>
            <person name="Tian J."/>
            <person name="Zhou Y."/>
            <person name="Sheng Y."/>
            <person name="Liu T."/>
            <person name="Pan Y."/>
            <person name="Xia L."/>
            <person name="Li J."/>
            <person name="Zhao F."/>
            <person name="Cao W."/>
        </authorList>
    </citation>
    <scope>NUCLEOTIDE SEQUENCE</scope>
    <source>
        <strain evidence="1">Hyas-2018</strain>
    </source>
</reference>
<keyword evidence="2" id="KW-1185">Reference proteome</keyword>
<dbReference type="Proteomes" id="UP000821845">
    <property type="component" value="Chromosome 9"/>
</dbReference>
<protein>
    <submittedName>
        <fullName evidence="1">Uncharacterized protein</fullName>
    </submittedName>
</protein>
<evidence type="ECO:0000313" key="1">
    <source>
        <dbReference type="EMBL" id="KAH6922024.1"/>
    </source>
</evidence>
<accession>A0ACB7RKU2</accession>
<evidence type="ECO:0000313" key="2">
    <source>
        <dbReference type="Proteomes" id="UP000821845"/>
    </source>
</evidence>
<sequence>MADRNLFFTRLVGAMQSAGCYVVPRYVDAGNALCVTLLVIDEAHRPAEYRPICFCAWHRLPFVAVHSEGMSVHDVTSSPRLSVPLGDIASCLRGTFNNLTCAKEAAVREYTEPRGQP</sequence>
<comment type="caution">
    <text evidence="1">The sequence shown here is derived from an EMBL/GenBank/DDBJ whole genome shotgun (WGS) entry which is preliminary data.</text>
</comment>
<gene>
    <name evidence="1" type="ORF">HPB50_007648</name>
</gene>
<proteinExistence type="predicted"/>
<name>A0ACB7RKU2_HYAAI</name>
<organism evidence="1 2">
    <name type="scientific">Hyalomma asiaticum</name>
    <name type="common">Tick</name>
    <dbReference type="NCBI Taxonomy" id="266040"/>
    <lineage>
        <taxon>Eukaryota</taxon>
        <taxon>Metazoa</taxon>
        <taxon>Ecdysozoa</taxon>
        <taxon>Arthropoda</taxon>
        <taxon>Chelicerata</taxon>
        <taxon>Arachnida</taxon>
        <taxon>Acari</taxon>
        <taxon>Parasitiformes</taxon>
        <taxon>Ixodida</taxon>
        <taxon>Ixodoidea</taxon>
        <taxon>Ixodidae</taxon>
        <taxon>Hyalomminae</taxon>
        <taxon>Hyalomma</taxon>
    </lineage>
</organism>